<proteinExistence type="predicted"/>
<accession>M4B6M8</accession>
<reference evidence="5" key="2">
    <citation type="submission" date="2015-06" db="UniProtKB">
        <authorList>
            <consortium name="EnsemblProtists"/>
        </authorList>
    </citation>
    <scope>IDENTIFICATION</scope>
    <source>
        <strain evidence="5">Emoy2</strain>
    </source>
</reference>
<feature type="repeat" description="TPR" evidence="3">
    <location>
        <begin position="89"/>
        <end position="122"/>
    </location>
</feature>
<evidence type="ECO:0000256" key="2">
    <source>
        <dbReference type="ARBA" id="ARBA00022803"/>
    </source>
</evidence>
<dbReference type="PANTHER" id="PTHR45831">
    <property type="entry name" value="LD24721P"/>
    <property type="match status" value="1"/>
</dbReference>
<dbReference type="PROSITE" id="PS50005">
    <property type="entry name" value="TPR"/>
    <property type="match status" value="1"/>
</dbReference>
<reference evidence="6" key="1">
    <citation type="journal article" date="2010" name="Science">
        <title>Signatures of adaptation to obligate biotrophy in the Hyaloperonospora arabidopsidis genome.</title>
        <authorList>
            <person name="Baxter L."/>
            <person name="Tripathy S."/>
            <person name="Ishaque N."/>
            <person name="Boot N."/>
            <person name="Cabral A."/>
            <person name="Kemen E."/>
            <person name="Thines M."/>
            <person name="Ah-Fong A."/>
            <person name="Anderson R."/>
            <person name="Badejoko W."/>
            <person name="Bittner-Eddy P."/>
            <person name="Boore J.L."/>
            <person name="Chibucos M.C."/>
            <person name="Coates M."/>
            <person name="Dehal P."/>
            <person name="Delehaunty K."/>
            <person name="Dong S."/>
            <person name="Downton P."/>
            <person name="Dumas B."/>
            <person name="Fabro G."/>
            <person name="Fronick C."/>
            <person name="Fuerstenberg S.I."/>
            <person name="Fulton L."/>
            <person name="Gaulin E."/>
            <person name="Govers F."/>
            <person name="Hughes L."/>
            <person name="Humphray S."/>
            <person name="Jiang R.H."/>
            <person name="Judelson H."/>
            <person name="Kamoun S."/>
            <person name="Kyung K."/>
            <person name="Meijer H."/>
            <person name="Minx P."/>
            <person name="Morris P."/>
            <person name="Nelson J."/>
            <person name="Phuntumart V."/>
            <person name="Qutob D."/>
            <person name="Rehmany A."/>
            <person name="Rougon-Cardoso A."/>
            <person name="Ryden P."/>
            <person name="Torto-Alalibo T."/>
            <person name="Studholme D."/>
            <person name="Wang Y."/>
            <person name="Win J."/>
            <person name="Wood J."/>
            <person name="Clifton S.W."/>
            <person name="Rogers J."/>
            <person name="Van den Ackerveken G."/>
            <person name="Jones J.D."/>
            <person name="McDowell J.M."/>
            <person name="Beynon J."/>
            <person name="Tyler B.M."/>
        </authorList>
    </citation>
    <scope>NUCLEOTIDE SEQUENCE [LARGE SCALE GENOMIC DNA]</scope>
    <source>
        <strain evidence="6">Emoy2</strain>
    </source>
</reference>
<feature type="domain" description="Bacterial transcriptional activator" evidence="4">
    <location>
        <begin position="21"/>
        <end position="132"/>
    </location>
</feature>
<dbReference type="InterPro" id="IPR019734">
    <property type="entry name" value="TPR_rpt"/>
</dbReference>
<dbReference type="AlphaFoldDB" id="M4B6M8"/>
<dbReference type="EnsemblProtists" id="HpaT801929">
    <property type="protein sequence ID" value="HpaP801929"/>
    <property type="gene ID" value="HpaG801929"/>
</dbReference>
<evidence type="ECO:0000259" key="4">
    <source>
        <dbReference type="Pfam" id="PF03704"/>
    </source>
</evidence>
<dbReference type="PANTHER" id="PTHR45831:SF2">
    <property type="entry name" value="LD24721P"/>
    <property type="match status" value="1"/>
</dbReference>
<dbReference type="SMART" id="SM00028">
    <property type="entry name" value="TPR"/>
    <property type="match status" value="3"/>
</dbReference>
<keyword evidence="6" id="KW-1185">Reference proteome</keyword>
<dbReference type="InterPro" id="IPR005158">
    <property type="entry name" value="BTAD"/>
</dbReference>
<evidence type="ECO:0000313" key="6">
    <source>
        <dbReference type="Proteomes" id="UP000011713"/>
    </source>
</evidence>
<dbReference type="VEuPathDB" id="FungiDB:HpaG801929"/>
<dbReference type="Gene3D" id="1.25.40.10">
    <property type="entry name" value="Tetratricopeptide repeat domain"/>
    <property type="match status" value="1"/>
</dbReference>
<evidence type="ECO:0000256" key="1">
    <source>
        <dbReference type="ARBA" id="ARBA00022737"/>
    </source>
</evidence>
<dbReference type="STRING" id="559515.M4B6M8"/>
<name>M4B6M8_HYAAE</name>
<dbReference type="InParanoid" id="M4B6M8"/>
<sequence>MATVAVVGSAPHGVSDETYARADALKTQGNDALAHFKVATAIELYSRAIELVPTAIFYANRAAAHVKSESYGLAIDDASAAIALDEGYVKAYYRRGSAELALGHHKKAVRDFRRVVRMKPQDRDARAKLKLCEKIIKEAAFAAAIQSERNLPLSETIDVNIMGAFGVIYTRRERACVFFCAVM</sequence>
<dbReference type="GO" id="GO:0060090">
    <property type="term" value="F:molecular adaptor activity"/>
    <property type="evidence" value="ECO:0007669"/>
    <property type="project" value="TreeGrafter"/>
</dbReference>
<keyword evidence="2 3" id="KW-0802">TPR repeat</keyword>
<dbReference type="InterPro" id="IPR011990">
    <property type="entry name" value="TPR-like_helical_dom_sf"/>
</dbReference>
<dbReference type="SUPFAM" id="SSF48452">
    <property type="entry name" value="TPR-like"/>
    <property type="match status" value="1"/>
</dbReference>
<dbReference type="GO" id="GO:0006620">
    <property type="term" value="P:post-translational protein targeting to endoplasmic reticulum membrane"/>
    <property type="evidence" value="ECO:0007669"/>
    <property type="project" value="TreeGrafter"/>
</dbReference>
<dbReference type="EMBL" id="JH598637">
    <property type="status" value="NOT_ANNOTATED_CDS"/>
    <property type="molecule type" value="Genomic_DNA"/>
</dbReference>
<dbReference type="Pfam" id="PF03704">
    <property type="entry name" value="BTAD"/>
    <property type="match status" value="1"/>
</dbReference>
<dbReference type="eggNOG" id="KOG0376">
    <property type="taxonomic scope" value="Eukaryota"/>
</dbReference>
<keyword evidence="1" id="KW-0677">Repeat</keyword>
<evidence type="ECO:0000256" key="3">
    <source>
        <dbReference type="PROSITE-ProRule" id="PRU00339"/>
    </source>
</evidence>
<dbReference type="Proteomes" id="UP000011713">
    <property type="component" value="Unassembled WGS sequence"/>
</dbReference>
<dbReference type="GO" id="GO:0016020">
    <property type="term" value="C:membrane"/>
    <property type="evidence" value="ECO:0007669"/>
    <property type="project" value="TreeGrafter"/>
</dbReference>
<protein>
    <recommendedName>
        <fullName evidence="4">Bacterial transcriptional activator domain-containing protein</fullName>
    </recommendedName>
</protein>
<dbReference type="GO" id="GO:0072380">
    <property type="term" value="C:TRC complex"/>
    <property type="evidence" value="ECO:0007669"/>
    <property type="project" value="TreeGrafter"/>
</dbReference>
<dbReference type="InterPro" id="IPR047150">
    <property type="entry name" value="SGT"/>
</dbReference>
<evidence type="ECO:0000313" key="5">
    <source>
        <dbReference type="EnsemblProtists" id="HpaP801929"/>
    </source>
</evidence>
<dbReference type="HOGENOM" id="CLU_126836_0_0_1"/>
<organism evidence="5 6">
    <name type="scientific">Hyaloperonospora arabidopsidis (strain Emoy2)</name>
    <name type="common">Downy mildew agent</name>
    <name type="synonym">Peronospora arabidopsidis</name>
    <dbReference type="NCBI Taxonomy" id="559515"/>
    <lineage>
        <taxon>Eukaryota</taxon>
        <taxon>Sar</taxon>
        <taxon>Stramenopiles</taxon>
        <taxon>Oomycota</taxon>
        <taxon>Peronosporomycetes</taxon>
        <taxon>Peronosporales</taxon>
        <taxon>Peronosporaceae</taxon>
        <taxon>Hyaloperonospora</taxon>
    </lineage>
</organism>